<sequence>MDITVFGVGGVAVITIICYMVGEIVKVSPLDNKVIPVIMGLFGAVLGPTAMIFTPEFPAGDPITAIAVGIVSGLAATGANQVVKQLKGE</sequence>
<accession>A0A212JSH2</accession>
<feature type="transmembrane region" description="Helical" evidence="1">
    <location>
        <begin position="65"/>
        <end position="83"/>
    </location>
</feature>
<feature type="transmembrane region" description="Helical" evidence="1">
    <location>
        <begin position="34"/>
        <end position="53"/>
    </location>
</feature>
<dbReference type="Pfam" id="PF16079">
    <property type="entry name" value="Phage_holin_5_2"/>
    <property type="match status" value="1"/>
</dbReference>
<dbReference type="EMBL" id="FLUN01000001">
    <property type="protein sequence ID" value="SBW02399.1"/>
    <property type="molecule type" value="Genomic_DNA"/>
</dbReference>
<gene>
    <name evidence="2" type="ORF">KL86CLO1_11640</name>
</gene>
<evidence type="ECO:0000313" key="2">
    <source>
        <dbReference type="EMBL" id="SBW02399.1"/>
    </source>
</evidence>
<feature type="transmembrane region" description="Helical" evidence="1">
    <location>
        <begin position="6"/>
        <end position="22"/>
    </location>
</feature>
<name>A0A212JSH2_9FIRM</name>
<reference evidence="2" key="1">
    <citation type="submission" date="2016-04" db="EMBL/GenBank/DDBJ databases">
        <authorList>
            <person name="Evans L.H."/>
            <person name="Alamgir A."/>
            <person name="Owens N."/>
            <person name="Weber N.D."/>
            <person name="Virtaneva K."/>
            <person name="Barbian K."/>
            <person name="Babar A."/>
            <person name="Rosenke K."/>
        </authorList>
    </citation>
    <scope>NUCLEOTIDE SEQUENCE</scope>
    <source>
        <strain evidence="2">86</strain>
    </source>
</reference>
<evidence type="ECO:0000256" key="1">
    <source>
        <dbReference type="SAM" id="Phobius"/>
    </source>
</evidence>
<dbReference type="InterPro" id="IPR032111">
    <property type="entry name" value="Clostridium_phage_holin"/>
</dbReference>
<evidence type="ECO:0008006" key="3">
    <source>
        <dbReference type="Google" id="ProtNLM"/>
    </source>
</evidence>
<protein>
    <recommendedName>
        <fullName evidence="3">Enolase</fullName>
    </recommendedName>
</protein>
<keyword evidence="1" id="KW-1133">Transmembrane helix</keyword>
<keyword evidence="1" id="KW-0472">Membrane</keyword>
<proteinExistence type="predicted"/>
<dbReference type="AlphaFoldDB" id="A0A212JSH2"/>
<keyword evidence="1" id="KW-0812">Transmembrane</keyword>
<organism evidence="2">
    <name type="scientific">uncultured Eubacteriales bacterium</name>
    <dbReference type="NCBI Taxonomy" id="172733"/>
    <lineage>
        <taxon>Bacteria</taxon>
        <taxon>Bacillati</taxon>
        <taxon>Bacillota</taxon>
        <taxon>Clostridia</taxon>
        <taxon>Eubacteriales</taxon>
        <taxon>environmental samples</taxon>
    </lineage>
</organism>